<dbReference type="AlphaFoldDB" id="A0A1G9VNF9"/>
<dbReference type="EMBL" id="FNIC01000001">
    <property type="protein sequence ID" value="SDM73640.1"/>
    <property type="molecule type" value="Genomic_DNA"/>
</dbReference>
<evidence type="ECO:0000313" key="3">
    <source>
        <dbReference type="Proteomes" id="UP000199004"/>
    </source>
</evidence>
<protein>
    <submittedName>
        <fullName evidence="2">Uncharacterized protein</fullName>
    </submittedName>
</protein>
<dbReference type="Proteomes" id="UP000199004">
    <property type="component" value="Unassembled WGS sequence"/>
</dbReference>
<sequence length="35" mass="3688">MGEQLRFPAHCERGVTTDTEATAPTSASTMMEGCA</sequence>
<evidence type="ECO:0000313" key="2">
    <source>
        <dbReference type="EMBL" id="SDM73640.1"/>
    </source>
</evidence>
<accession>A0A1G9VNF9</accession>
<gene>
    <name evidence="2" type="ORF">SAMN05192576_0814</name>
</gene>
<feature type="compositionally biased region" description="Polar residues" evidence="1">
    <location>
        <begin position="16"/>
        <end position="29"/>
    </location>
</feature>
<evidence type="ECO:0000256" key="1">
    <source>
        <dbReference type="SAM" id="MobiDB-lite"/>
    </source>
</evidence>
<keyword evidence="3" id="KW-1185">Reference proteome</keyword>
<reference evidence="2 3" key="1">
    <citation type="submission" date="2016-10" db="EMBL/GenBank/DDBJ databases">
        <authorList>
            <person name="de Groot N.N."/>
        </authorList>
    </citation>
    <scope>NUCLEOTIDE SEQUENCE [LARGE SCALE GENOMIC DNA]</scope>
    <source>
        <strain evidence="2 3">CGMCC 1.11147</strain>
    </source>
</reference>
<feature type="region of interest" description="Disordered" evidence="1">
    <location>
        <begin position="16"/>
        <end position="35"/>
    </location>
</feature>
<proteinExistence type="predicted"/>
<organism evidence="2 3">
    <name type="scientific">Nocardioides szechwanensis</name>
    <dbReference type="NCBI Taxonomy" id="1005944"/>
    <lineage>
        <taxon>Bacteria</taxon>
        <taxon>Bacillati</taxon>
        <taxon>Actinomycetota</taxon>
        <taxon>Actinomycetes</taxon>
        <taxon>Propionibacteriales</taxon>
        <taxon>Nocardioidaceae</taxon>
        <taxon>Nocardioides</taxon>
    </lineage>
</organism>
<name>A0A1G9VNF9_9ACTN</name>